<dbReference type="GO" id="GO:0016126">
    <property type="term" value="P:sterol biosynthetic process"/>
    <property type="evidence" value="ECO:0007669"/>
    <property type="project" value="TreeGrafter"/>
</dbReference>
<keyword evidence="4" id="KW-1185">Reference proteome</keyword>
<dbReference type="EMBL" id="CP064936">
    <property type="protein sequence ID" value="QQA02061.1"/>
    <property type="molecule type" value="Genomic_DNA"/>
</dbReference>
<keyword evidence="3" id="KW-0489">Methyltransferase</keyword>
<dbReference type="CDD" id="cd02440">
    <property type="entry name" value="AdoMet_MTases"/>
    <property type="match status" value="1"/>
</dbReference>
<keyword evidence="1 3" id="KW-0808">Transferase</keyword>
<dbReference type="AlphaFoldDB" id="A0A7T3RFC3"/>
<gene>
    <name evidence="3" type="ORF">IWA51_05610</name>
</gene>
<dbReference type="InterPro" id="IPR050447">
    <property type="entry name" value="Erg6_SMT_methyltransf"/>
</dbReference>
<dbReference type="Gene3D" id="3.40.50.150">
    <property type="entry name" value="Vaccinia Virus protein VP39"/>
    <property type="match status" value="1"/>
</dbReference>
<accession>A0A7T3RFC3</accession>
<dbReference type="PANTHER" id="PTHR44068:SF1">
    <property type="entry name" value="HYPOTHETICAL LOC100005854"/>
    <property type="match status" value="1"/>
</dbReference>
<dbReference type="PANTHER" id="PTHR44068">
    <property type="entry name" value="ZGC:194242"/>
    <property type="match status" value="1"/>
</dbReference>
<dbReference type="InterPro" id="IPR029063">
    <property type="entry name" value="SAM-dependent_MTases_sf"/>
</dbReference>
<reference evidence="3 4" key="1">
    <citation type="submission" date="2020-11" db="EMBL/GenBank/DDBJ databases">
        <title>Treponema Peruensis nv. sp., first commensal Treponema isolated from human feces.</title>
        <authorList>
            <person name="Belkhou C."/>
            <person name="Raes J."/>
        </authorList>
    </citation>
    <scope>NUCLEOTIDE SEQUENCE [LARGE SCALE GENOMIC DNA]</scope>
    <source>
        <strain evidence="3 4">RCC2812</strain>
    </source>
</reference>
<protein>
    <submittedName>
        <fullName evidence="3">Class I SAM-dependent methyltransferase</fullName>
    </submittedName>
</protein>
<dbReference type="Proteomes" id="UP000595224">
    <property type="component" value="Chromosome"/>
</dbReference>
<dbReference type="RefSeq" id="WP_198443538.1">
    <property type="nucleotide sequence ID" value="NZ_CBCSHE010000006.1"/>
</dbReference>
<evidence type="ECO:0000256" key="1">
    <source>
        <dbReference type="ARBA" id="ARBA00022679"/>
    </source>
</evidence>
<name>A0A7T3RFC3_9SPIR</name>
<dbReference type="Pfam" id="PF08241">
    <property type="entry name" value="Methyltransf_11"/>
    <property type="match status" value="1"/>
</dbReference>
<dbReference type="SUPFAM" id="SSF53335">
    <property type="entry name" value="S-adenosyl-L-methionine-dependent methyltransferases"/>
    <property type="match status" value="1"/>
</dbReference>
<evidence type="ECO:0000313" key="3">
    <source>
        <dbReference type="EMBL" id="QQA02061.1"/>
    </source>
</evidence>
<sequence length="222" mass="24315">MNFFENTRKPQGFSGKLMAKMMNSGHAKVSQWGFSNISAKPDAKVLDVGCGGGANIAAWLDKCRNGHVTGLDYSEVSVAESQKLNAAAIKQGKCRVVQGDVSAIPFPDAVFDYVSAFETVYFWPDLKKCFSEVNRVLKSGGTFLICNESDGTNAADEKWTKMIGGMKIYNRDQLAVALKEAGFTEIKTYTNTKKHWICIIATKQTSSLSEVGQREKSGISEE</sequence>
<feature type="domain" description="Methyltransferase type 11" evidence="2">
    <location>
        <begin position="46"/>
        <end position="145"/>
    </location>
</feature>
<dbReference type="KEGG" id="tper:IWA51_05610"/>
<organism evidence="3 4">
    <name type="scientific">Treponema peruense</name>
    <dbReference type="NCBI Taxonomy" id="2787628"/>
    <lineage>
        <taxon>Bacteria</taxon>
        <taxon>Pseudomonadati</taxon>
        <taxon>Spirochaetota</taxon>
        <taxon>Spirochaetia</taxon>
        <taxon>Spirochaetales</taxon>
        <taxon>Treponemataceae</taxon>
        <taxon>Treponema</taxon>
    </lineage>
</organism>
<dbReference type="GO" id="GO:0032259">
    <property type="term" value="P:methylation"/>
    <property type="evidence" value="ECO:0007669"/>
    <property type="project" value="UniProtKB-KW"/>
</dbReference>
<evidence type="ECO:0000259" key="2">
    <source>
        <dbReference type="Pfam" id="PF08241"/>
    </source>
</evidence>
<dbReference type="GO" id="GO:0003838">
    <property type="term" value="F:sterol 24-C-methyltransferase activity"/>
    <property type="evidence" value="ECO:0007669"/>
    <property type="project" value="TreeGrafter"/>
</dbReference>
<evidence type="ECO:0000313" key="4">
    <source>
        <dbReference type="Proteomes" id="UP000595224"/>
    </source>
</evidence>
<dbReference type="InterPro" id="IPR013216">
    <property type="entry name" value="Methyltransf_11"/>
</dbReference>
<proteinExistence type="predicted"/>